<dbReference type="EMBL" id="BMIW01000022">
    <property type="protein sequence ID" value="GGG06409.1"/>
    <property type="molecule type" value="Genomic_DNA"/>
</dbReference>
<name>A0ABQ1VZM7_9BACL</name>
<reference evidence="2" key="1">
    <citation type="journal article" date="2019" name="Int. J. Syst. Evol. Microbiol.">
        <title>The Global Catalogue of Microorganisms (GCM) 10K type strain sequencing project: providing services to taxonomists for standard genome sequencing and annotation.</title>
        <authorList>
            <consortium name="The Broad Institute Genomics Platform"/>
            <consortium name="The Broad Institute Genome Sequencing Center for Infectious Disease"/>
            <person name="Wu L."/>
            <person name="Ma J."/>
        </authorList>
    </citation>
    <scope>NUCLEOTIDE SEQUENCE [LARGE SCALE GENOMIC DNA]</scope>
    <source>
        <strain evidence="2">CGMCC 1.15420</strain>
    </source>
</reference>
<proteinExistence type="predicted"/>
<organism evidence="1 2">
    <name type="scientific">Paenibacillus aceti</name>
    <dbReference type="NCBI Taxonomy" id="1820010"/>
    <lineage>
        <taxon>Bacteria</taxon>
        <taxon>Bacillati</taxon>
        <taxon>Bacillota</taxon>
        <taxon>Bacilli</taxon>
        <taxon>Bacillales</taxon>
        <taxon>Paenibacillaceae</taxon>
        <taxon>Paenibacillus</taxon>
    </lineage>
</organism>
<accession>A0ABQ1VZM7</accession>
<comment type="caution">
    <text evidence="1">The sequence shown here is derived from an EMBL/GenBank/DDBJ whole genome shotgun (WGS) entry which is preliminary data.</text>
</comment>
<dbReference type="Proteomes" id="UP000608420">
    <property type="component" value="Unassembled WGS sequence"/>
</dbReference>
<sequence>MSQDAYDVIADYTLIFGDDYIGTLVAAFSTVKIPLFSRIKENCFLTVTFTIKVELEPSCDLLAAYFALEITKKDRSTSGRYFNQWLMGLFSQLFDLLRRETSSCSDN</sequence>
<protein>
    <submittedName>
        <fullName evidence="1">Uncharacterized protein</fullName>
    </submittedName>
</protein>
<gene>
    <name evidence="1" type="ORF">GCM10010913_30310</name>
</gene>
<keyword evidence="2" id="KW-1185">Reference proteome</keyword>
<evidence type="ECO:0000313" key="1">
    <source>
        <dbReference type="EMBL" id="GGG06409.1"/>
    </source>
</evidence>
<dbReference type="RefSeq" id="WP_229717082.1">
    <property type="nucleotide sequence ID" value="NZ_BMIW01000022.1"/>
</dbReference>
<evidence type="ECO:0000313" key="2">
    <source>
        <dbReference type="Proteomes" id="UP000608420"/>
    </source>
</evidence>